<accession>A0A348AJ51</accession>
<feature type="signal peptide" evidence="2">
    <location>
        <begin position="1"/>
        <end position="20"/>
    </location>
</feature>
<dbReference type="KEGG" id="mana:MAMMFC1_01767"/>
<evidence type="ECO:0000313" key="5">
    <source>
        <dbReference type="Proteomes" id="UP000276437"/>
    </source>
</evidence>
<dbReference type="RefSeq" id="WP_126308163.1">
    <property type="nucleotide sequence ID" value="NZ_AP018449.1"/>
</dbReference>
<protein>
    <recommendedName>
        <fullName evidence="3">Outer membrane protein beta-barrel domain-containing protein</fullName>
    </recommendedName>
</protein>
<reference evidence="4 5" key="1">
    <citation type="journal article" date="2018" name="Int. J. Syst. Evol. Microbiol.">
        <title>Methylomusa anaerophila gen. nov., sp. nov., an anaerobic methanol-utilizing bacterium isolated from a microbial fuel cell.</title>
        <authorList>
            <person name="Amano N."/>
            <person name="Yamamuro A."/>
            <person name="Miyahara M."/>
            <person name="Kouzuma A."/>
            <person name="Abe T."/>
            <person name="Watanabe K."/>
        </authorList>
    </citation>
    <scope>NUCLEOTIDE SEQUENCE [LARGE SCALE GENOMIC DNA]</scope>
    <source>
        <strain evidence="4 5">MMFC1</strain>
    </source>
</reference>
<evidence type="ECO:0000313" key="4">
    <source>
        <dbReference type="EMBL" id="BBB91099.1"/>
    </source>
</evidence>
<keyword evidence="5" id="KW-1185">Reference proteome</keyword>
<evidence type="ECO:0000259" key="3">
    <source>
        <dbReference type="Pfam" id="PF13505"/>
    </source>
</evidence>
<dbReference type="Proteomes" id="UP000276437">
    <property type="component" value="Chromosome"/>
</dbReference>
<dbReference type="Pfam" id="PF13505">
    <property type="entry name" value="OMP_b-brl"/>
    <property type="match status" value="1"/>
</dbReference>
<evidence type="ECO:0000256" key="2">
    <source>
        <dbReference type="SAM" id="SignalP"/>
    </source>
</evidence>
<dbReference type="AlphaFoldDB" id="A0A348AJ51"/>
<feature type="chain" id="PRO_5016989028" description="Outer membrane protein beta-barrel domain-containing protein" evidence="2">
    <location>
        <begin position="21"/>
        <end position="219"/>
    </location>
</feature>
<sequence length="219" mass="24275">MKKVLVALTGLMLFSSTALASPLTDYSQGKASVDLTWRNTENSISDVTIAFPPYDKKYNLDAGITLGLGNNFAVQYRNFEPESASTGFVWFGVTYPDTAKFTFNEYNLLYKLDKNISVFTGLVTAKGKNVYAGSSDTKNFWQFGVVGSAPIADKTTLWGSMGTGADLFNWEAGVSYEFSPGWEFNVNYRTIQSKKLHWPPYPTDLNAEGLGFGVTYKFK</sequence>
<dbReference type="EMBL" id="AP018449">
    <property type="protein sequence ID" value="BBB91099.1"/>
    <property type="molecule type" value="Genomic_DNA"/>
</dbReference>
<evidence type="ECO:0000256" key="1">
    <source>
        <dbReference type="ARBA" id="ARBA00022729"/>
    </source>
</evidence>
<keyword evidence="1 2" id="KW-0732">Signal</keyword>
<feature type="domain" description="Outer membrane protein beta-barrel" evidence="3">
    <location>
        <begin position="7"/>
        <end position="218"/>
    </location>
</feature>
<dbReference type="InterPro" id="IPR027385">
    <property type="entry name" value="Beta-barrel_OMP"/>
</dbReference>
<name>A0A348AJ51_9FIRM</name>
<dbReference type="SUPFAM" id="SSF56925">
    <property type="entry name" value="OMPA-like"/>
    <property type="match status" value="1"/>
</dbReference>
<proteinExistence type="predicted"/>
<dbReference type="OrthoDB" id="1681291at2"/>
<dbReference type="InterPro" id="IPR011250">
    <property type="entry name" value="OMP/PagP_B-barrel"/>
</dbReference>
<gene>
    <name evidence="4" type="ORF">MAMMFC1_01767</name>
</gene>
<organism evidence="4 5">
    <name type="scientific">Methylomusa anaerophila</name>
    <dbReference type="NCBI Taxonomy" id="1930071"/>
    <lineage>
        <taxon>Bacteria</taxon>
        <taxon>Bacillati</taxon>
        <taxon>Bacillota</taxon>
        <taxon>Negativicutes</taxon>
        <taxon>Selenomonadales</taxon>
        <taxon>Sporomusaceae</taxon>
        <taxon>Methylomusa</taxon>
    </lineage>
</organism>